<organism evidence="2 3">
    <name type="scientific">Paenibacillus thailandensis</name>
    <dbReference type="NCBI Taxonomy" id="393250"/>
    <lineage>
        <taxon>Bacteria</taxon>
        <taxon>Bacillati</taxon>
        <taxon>Bacillota</taxon>
        <taxon>Bacilli</taxon>
        <taxon>Bacillales</taxon>
        <taxon>Paenibacillaceae</taxon>
        <taxon>Paenibacillus</taxon>
    </lineage>
</organism>
<dbReference type="PANTHER" id="PTHR42705:SF2">
    <property type="entry name" value="BIFUNCTIONAL NON-HOMOLOGOUS END JOINING PROTEIN LIGD"/>
    <property type="match status" value="1"/>
</dbReference>
<keyword evidence="3" id="KW-1185">Reference proteome</keyword>
<keyword evidence="2" id="KW-0436">Ligase</keyword>
<dbReference type="Pfam" id="PF21686">
    <property type="entry name" value="LigD_Prim-Pol"/>
    <property type="match status" value="1"/>
</dbReference>
<dbReference type="Proteomes" id="UP001597493">
    <property type="component" value="Unassembled WGS sequence"/>
</dbReference>
<dbReference type="GO" id="GO:0003910">
    <property type="term" value="F:DNA ligase (ATP) activity"/>
    <property type="evidence" value="ECO:0007669"/>
    <property type="project" value="UniProtKB-EC"/>
</dbReference>
<dbReference type="InterPro" id="IPR014145">
    <property type="entry name" value="LigD_pol_dom"/>
</dbReference>
<gene>
    <name evidence="2" type="primary">ligD</name>
    <name evidence="2" type="ORF">ACFSW5_03220</name>
</gene>
<accession>A0ABW5QS73</accession>
<evidence type="ECO:0000313" key="2">
    <source>
        <dbReference type="EMBL" id="MFD2659271.1"/>
    </source>
</evidence>
<dbReference type="InterPro" id="IPR052171">
    <property type="entry name" value="NHEJ_LigD"/>
</dbReference>
<reference evidence="3" key="1">
    <citation type="journal article" date="2019" name="Int. J. Syst. Evol. Microbiol.">
        <title>The Global Catalogue of Microorganisms (GCM) 10K type strain sequencing project: providing services to taxonomists for standard genome sequencing and annotation.</title>
        <authorList>
            <consortium name="The Broad Institute Genomics Platform"/>
            <consortium name="The Broad Institute Genome Sequencing Center for Infectious Disease"/>
            <person name="Wu L."/>
            <person name="Ma J."/>
        </authorList>
    </citation>
    <scope>NUCLEOTIDE SEQUENCE [LARGE SCALE GENOMIC DNA]</scope>
    <source>
        <strain evidence="3">TISTR 1827</strain>
    </source>
</reference>
<dbReference type="NCBIfam" id="TIGR02778">
    <property type="entry name" value="ligD_pol"/>
    <property type="match status" value="1"/>
</dbReference>
<dbReference type="CDD" id="cd04861">
    <property type="entry name" value="LigD_Pol_like"/>
    <property type="match status" value="1"/>
</dbReference>
<protein>
    <submittedName>
        <fullName evidence="2">Non-homologous end-joining DNA ligase</fullName>
        <ecNumber evidence="2">6.5.1.1</ecNumber>
    </submittedName>
</protein>
<evidence type="ECO:0000313" key="3">
    <source>
        <dbReference type="Proteomes" id="UP001597493"/>
    </source>
</evidence>
<dbReference type="EC" id="6.5.1.1" evidence="2"/>
<evidence type="ECO:0000259" key="1">
    <source>
        <dbReference type="Pfam" id="PF21686"/>
    </source>
</evidence>
<sequence length="301" mass="34002">MSAARTTKATLAVEGCEITLSNPDKLLWPKDGITKLVYAQKLVALSPFLLRYCHDRYLTTIRYPDGVSGKSFYQKNCPSPKPDFVQTAPVDQIDYVHLNSLPTLLWLGNMACLEFHASFERIANPDYPSEWILDLDPSRQEEPRIMEAASLVGELLDKLHIRSVPKTSGATGVQIIVPVERKFTFDRLRSLGQFIGEYLARAYPKLFTVERLVKNRGDLIYVDYLQHYRGKTIAAPYTPRAREGAPVSTPLTWEEVRRGCHPKDFHLLNIEERLKEKGDLLATSVPPQDLGSVIAFVESKG</sequence>
<dbReference type="PANTHER" id="PTHR42705">
    <property type="entry name" value="BIFUNCTIONAL NON-HOMOLOGOUS END JOINING PROTEIN LIGD"/>
    <property type="match status" value="1"/>
</dbReference>
<name>A0ABW5QS73_9BACL</name>
<comment type="caution">
    <text evidence="2">The sequence shown here is derived from an EMBL/GenBank/DDBJ whole genome shotgun (WGS) entry which is preliminary data.</text>
</comment>
<dbReference type="RefSeq" id="WP_379269708.1">
    <property type="nucleotide sequence ID" value="NZ_JBHUGT010000031.1"/>
</dbReference>
<dbReference type="Gene3D" id="3.90.920.10">
    <property type="entry name" value="DNA primase, PRIM domain"/>
    <property type="match status" value="1"/>
</dbReference>
<feature type="domain" description="DNA ligase D polymerase" evidence="1">
    <location>
        <begin position="38"/>
        <end position="280"/>
    </location>
</feature>
<proteinExistence type="predicted"/>
<dbReference type="EMBL" id="JBHUMY010000001">
    <property type="protein sequence ID" value="MFD2659271.1"/>
    <property type="molecule type" value="Genomic_DNA"/>
</dbReference>